<evidence type="ECO:0000313" key="2">
    <source>
        <dbReference type="Proteomes" id="UP000093186"/>
    </source>
</evidence>
<dbReference type="Pfam" id="PF13481">
    <property type="entry name" value="AAA_25"/>
    <property type="match status" value="1"/>
</dbReference>
<proteinExistence type="predicted"/>
<gene>
    <name evidence="1" type="ORF">BA195_06685</name>
</gene>
<reference evidence="1 2" key="1">
    <citation type="submission" date="2016-06" db="EMBL/GenBank/DDBJ databases">
        <title>Draft Genome Sequence of Tenacibaculum soleae UCD-KL19.</title>
        <authorList>
            <person name="Eisen J.A."/>
            <person name="Coil D.A."/>
            <person name="Lujan K.M."/>
        </authorList>
    </citation>
    <scope>NUCLEOTIDE SEQUENCE [LARGE SCALE GENOMIC DNA]</scope>
    <source>
        <strain evidence="1 2">UCD-KL19</strain>
    </source>
</reference>
<dbReference type="InterPro" id="IPR027417">
    <property type="entry name" value="P-loop_NTPase"/>
</dbReference>
<dbReference type="STRING" id="447689.BA195_06685"/>
<dbReference type="EMBL" id="MAKX01000001">
    <property type="protein sequence ID" value="OCK44357.1"/>
    <property type="molecule type" value="Genomic_DNA"/>
</dbReference>
<dbReference type="OrthoDB" id="795326at2"/>
<comment type="caution">
    <text evidence="1">The sequence shown here is derived from an EMBL/GenBank/DDBJ whole genome shotgun (WGS) entry which is preliminary data.</text>
</comment>
<dbReference type="RefSeq" id="WP_068703649.1">
    <property type="nucleotide sequence ID" value="NZ_MAKX01000001.1"/>
</dbReference>
<dbReference type="Gene3D" id="3.40.50.300">
    <property type="entry name" value="P-loop containing nucleotide triphosphate hydrolases"/>
    <property type="match status" value="1"/>
</dbReference>
<dbReference type="SUPFAM" id="SSF52540">
    <property type="entry name" value="P-loop containing nucleoside triphosphate hydrolases"/>
    <property type="match status" value="1"/>
</dbReference>
<dbReference type="AlphaFoldDB" id="A0A1B9Y3I0"/>
<protein>
    <submittedName>
        <fullName evidence="1">Uncharacterized protein</fullName>
    </submittedName>
</protein>
<evidence type="ECO:0000313" key="1">
    <source>
        <dbReference type="EMBL" id="OCK44357.1"/>
    </source>
</evidence>
<dbReference type="Proteomes" id="UP000093186">
    <property type="component" value="Unassembled WGS sequence"/>
</dbReference>
<accession>A0A1B9Y3I0</accession>
<keyword evidence="2" id="KW-1185">Reference proteome</keyword>
<name>A0A1B9Y3I0_9FLAO</name>
<organism evidence="1 2">
    <name type="scientific">Tenacibaculum soleae</name>
    <dbReference type="NCBI Taxonomy" id="447689"/>
    <lineage>
        <taxon>Bacteria</taxon>
        <taxon>Pseudomonadati</taxon>
        <taxon>Bacteroidota</taxon>
        <taxon>Flavobacteriia</taxon>
        <taxon>Flavobacteriales</taxon>
        <taxon>Flavobacteriaceae</taxon>
        <taxon>Tenacibaculum</taxon>
    </lineage>
</organism>
<sequence length="274" mass="30744">MFDLDKNKAAEAPENDNADFLKDVLAKRVKSTDKIKQNEYLLRIDNTNKFSKGNISGWIGLAKSKKTFALTMFVSALVGNLKLYSKFNANASAKVLYIDTEQSPSDVQKITKRVKALVGDEDALFMYGLRPLSPKQRIEAIGLLLEQHKIDVLVLDGVRDLVMDINNAVESTEVMTLLMRWSFDYDIHIATVLHQNKGDGNSRGHIGTELNNKSETIIRITRDETDTSVSYIEEVFGRGKGFEKFAFCVNEKGLPEVTEIGYGSLDVETAPWEK</sequence>